<dbReference type="RefSeq" id="WP_106593384.1">
    <property type="nucleotide sequence ID" value="NZ_PYAS01000001.1"/>
</dbReference>
<dbReference type="GO" id="GO:0005886">
    <property type="term" value="C:plasma membrane"/>
    <property type="evidence" value="ECO:0007669"/>
    <property type="project" value="UniProtKB-SubCell"/>
</dbReference>
<dbReference type="Gene3D" id="1.20.1600.10">
    <property type="entry name" value="Outer membrane efflux proteins (OEP)"/>
    <property type="match status" value="1"/>
</dbReference>
<dbReference type="InterPro" id="IPR010131">
    <property type="entry name" value="MdtP/NodT-like"/>
</dbReference>
<organism evidence="3 4">
    <name type="scientific">Dyadobacter jiangsuensis</name>
    <dbReference type="NCBI Taxonomy" id="1591085"/>
    <lineage>
        <taxon>Bacteria</taxon>
        <taxon>Pseudomonadati</taxon>
        <taxon>Bacteroidota</taxon>
        <taxon>Cytophagia</taxon>
        <taxon>Cytophagales</taxon>
        <taxon>Spirosomataceae</taxon>
        <taxon>Dyadobacter</taxon>
    </lineage>
</organism>
<dbReference type="EMBL" id="PYAS01000001">
    <property type="protein sequence ID" value="PSL33676.1"/>
    <property type="molecule type" value="Genomic_DNA"/>
</dbReference>
<dbReference type="SUPFAM" id="SSF56954">
    <property type="entry name" value="Outer membrane efflux proteins (OEP)"/>
    <property type="match status" value="1"/>
</dbReference>
<evidence type="ECO:0000313" key="4">
    <source>
        <dbReference type="Proteomes" id="UP000241964"/>
    </source>
</evidence>
<dbReference type="Pfam" id="PF02321">
    <property type="entry name" value="OEP"/>
    <property type="match status" value="2"/>
</dbReference>
<proteinExistence type="inferred from homology"/>
<keyword evidence="2" id="KW-1134">Transmembrane beta strand</keyword>
<dbReference type="AlphaFoldDB" id="A0A2P8GI76"/>
<comment type="subcellular location">
    <subcellularLocation>
        <location evidence="2">Cell membrane</location>
        <topology evidence="2">Lipid-anchor</topology>
    </subcellularLocation>
</comment>
<evidence type="ECO:0000256" key="2">
    <source>
        <dbReference type="RuleBase" id="RU362097"/>
    </source>
</evidence>
<keyword evidence="2" id="KW-0564">Palmitate</keyword>
<dbReference type="PANTHER" id="PTHR30203:SF33">
    <property type="entry name" value="BLR4455 PROTEIN"/>
    <property type="match status" value="1"/>
</dbReference>
<accession>A0A2P8GI76</accession>
<keyword evidence="2" id="KW-0472">Membrane</keyword>
<dbReference type="Proteomes" id="UP000241964">
    <property type="component" value="Unassembled WGS sequence"/>
</dbReference>
<dbReference type="Gene3D" id="2.20.200.10">
    <property type="entry name" value="Outer membrane efflux proteins (OEP)"/>
    <property type="match status" value="1"/>
</dbReference>
<comment type="similarity">
    <text evidence="1 2">Belongs to the outer membrane factor (OMF) (TC 1.B.17) family.</text>
</comment>
<keyword evidence="2 3" id="KW-0449">Lipoprotein</keyword>
<dbReference type="PANTHER" id="PTHR30203">
    <property type="entry name" value="OUTER MEMBRANE CATION EFFLUX PROTEIN"/>
    <property type="match status" value="1"/>
</dbReference>
<dbReference type="OrthoDB" id="9770517at2"/>
<keyword evidence="2" id="KW-0812">Transmembrane</keyword>
<comment type="caution">
    <text evidence="3">The sequence shown here is derived from an EMBL/GenBank/DDBJ whole genome shotgun (WGS) entry which is preliminary data.</text>
</comment>
<evidence type="ECO:0000256" key="1">
    <source>
        <dbReference type="ARBA" id="ARBA00007613"/>
    </source>
</evidence>
<gene>
    <name evidence="3" type="ORF">CLV60_10145</name>
</gene>
<dbReference type="InterPro" id="IPR003423">
    <property type="entry name" value="OMP_efflux"/>
</dbReference>
<reference evidence="3 4" key="1">
    <citation type="submission" date="2018-03" db="EMBL/GenBank/DDBJ databases">
        <title>Genomic Encyclopedia of Archaeal and Bacterial Type Strains, Phase II (KMG-II): from individual species to whole genera.</title>
        <authorList>
            <person name="Goeker M."/>
        </authorList>
    </citation>
    <scope>NUCLEOTIDE SEQUENCE [LARGE SCALE GENOMIC DNA]</scope>
    <source>
        <strain evidence="3 4">DSM 29057</strain>
    </source>
</reference>
<evidence type="ECO:0000313" key="3">
    <source>
        <dbReference type="EMBL" id="PSL33676.1"/>
    </source>
</evidence>
<keyword evidence="4" id="KW-1185">Reference proteome</keyword>
<dbReference type="PROSITE" id="PS51257">
    <property type="entry name" value="PROKAR_LIPOPROTEIN"/>
    <property type="match status" value="1"/>
</dbReference>
<dbReference type="GO" id="GO:0015562">
    <property type="term" value="F:efflux transmembrane transporter activity"/>
    <property type="evidence" value="ECO:0007669"/>
    <property type="project" value="InterPro"/>
</dbReference>
<name>A0A2P8GI76_9BACT</name>
<sequence>MKNKYIGAVILTILAASCQVTKPYKRPELNTQGLYRGQISQDTTSMAGISWKQFFSDTTLTALIAQGLERNPDLRIAMQHIVAAKASLQLSKSAFLPDLSGTLSLKQSKLAFPQGYGIISSTTQYDLGLGSSWEADIWGKLRSAKRGALAGLLRTEQAQKAIQTQLIADIAGNYYTLLVLDQQLAILEKTRNNRFADVKAVTMLKDANILNGAAISQSEANAYAAEIAIPAVKNQIRETENALNLLLALPSGNVMRTTLDQQKLDIPLETGIPSQLLQNRPDVKQAEYALWEAFENTNVAKTFFYPALMITANSGFTSFNFRDWLTSLGLFGNVAAGLTQPIFNRGANKARLATAQARQEQAAIELEKSMLAAGREVSDALYAYETAGTQRDIRVRQLASLEKAVDANKKLLRFSSTTNYTDVLTSEQSLLAAQLDAVNDQHRQWLAVIRLYRALGGGTR</sequence>
<protein>
    <submittedName>
        <fullName evidence="3">NodT family efflux transporter outer membrane factor (OMF) lipoprotein</fullName>
    </submittedName>
</protein>
<dbReference type="NCBIfam" id="TIGR01845">
    <property type="entry name" value="outer_NodT"/>
    <property type="match status" value="1"/>
</dbReference>